<protein>
    <submittedName>
        <fullName evidence="2">Uncharacterized protein</fullName>
    </submittedName>
</protein>
<sequence>MYTTESSLVNTKPGLGKINRDQDTITTSTVAVIGGVLGACFILTVSTVMIVCKIRSKGIFKESDKHEKRETSQLHSSKTINQDSTIKRNKKLNDLCESCASGYSVANYLDKPENINEIYTDAADGEYDILHNKQNRRICPKENVYHSHGAYRSEEGPTYDSASYVTGNSNDGNELYDTSFSVVEGNYSYMSYKNRDNEMLSDIYDKSNVNTI</sequence>
<dbReference type="AlphaFoldDB" id="A0A8B6CC39"/>
<dbReference type="OrthoDB" id="6132986at2759"/>
<evidence type="ECO:0000313" key="3">
    <source>
        <dbReference type="Proteomes" id="UP000596742"/>
    </source>
</evidence>
<evidence type="ECO:0000313" key="2">
    <source>
        <dbReference type="EMBL" id="VDI02772.1"/>
    </source>
</evidence>
<feature type="transmembrane region" description="Helical" evidence="1">
    <location>
        <begin position="30"/>
        <end position="52"/>
    </location>
</feature>
<organism evidence="2 3">
    <name type="scientific">Mytilus galloprovincialis</name>
    <name type="common">Mediterranean mussel</name>
    <dbReference type="NCBI Taxonomy" id="29158"/>
    <lineage>
        <taxon>Eukaryota</taxon>
        <taxon>Metazoa</taxon>
        <taxon>Spiralia</taxon>
        <taxon>Lophotrochozoa</taxon>
        <taxon>Mollusca</taxon>
        <taxon>Bivalvia</taxon>
        <taxon>Autobranchia</taxon>
        <taxon>Pteriomorphia</taxon>
        <taxon>Mytilida</taxon>
        <taxon>Mytiloidea</taxon>
        <taxon>Mytilidae</taxon>
        <taxon>Mytilinae</taxon>
        <taxon>Mytilus</taxon>
    </lineage>
</organism>
<keyword evidence="1" id="KW-1133">Transmembrane helix</keyword>
<accession>A0A8B6CC39</accession>
<keyword evidence="1" id="KW-0812">Transmembrane</keyword>
<gene>
    <name evidence="2" type="ORF">MGAL_10B073845</name>
</gene>
<evidence type="ECO:0000256" key="1">
    <source>
        <dbReference type="SAM" id="Phobius"/>
    </source>
</evidence>
<proteinExistence type="predicted"/>
<keyword evidence="1" id="KW-0472">Membrane</keyword>
<dbReference type="Proteomes" id="UP000596742">
    <property type="component" value="Unassembled WGS sequence"/>
</dbReference>
<dbReference type="EMBL" id="UYJE01001519">
    <property type="protein sequence ID" value="VDI02772.1"/>
    <property type="molecule type" value="Genomic_DNA"/>
</dbReference>
<name>A0A8B6CC39_MYTGA</name>
<reference evidence="2" key="1">
    <citation type="submission" date="2018-11" db="EMBL/GenBank/DDBJ databases">
        <authorList>
            <person name="Alioto T."/>
            <person name="Alioto T."/>
        </authorList>
    </citation>
    <scope>NUCLEOTIDE SEQUENCE</scope>
</reference>
<keyword evidence="3" id="KW-1185">Reference proteome</keyword>
<comment type="caution">
    <text evidence="2">The sequence shown here is derived from an EMBL/GenBank/DDBJ whole genome shotgun (WGS) entry which is preliminary data.</text>
</comment>